<name>A0A364NYC4_9PROT</name>
<dbReference type="InterPro" id="IPR022791">
    <property type="entry name" value="L-PG_synthase/AglD"/>
</dbReference>
<proteinExistence type="predicted"/>
<sequence length="324" mass="34707">MKAALLRVSLIAVILGLAWWLREGFGDVTGALDAAGWSGVMILAAYHILPVALCGLSWAALQSGHPAYLFILGRWIKDGVGDLAAFVPLAGEVAGIRMMAGLGMRISEASAVMIVDVTAEAIAQVIFSLLGVSMWMVNFPNSEVTRWALMALAISIPGIIAFIALQKSTVMRFLETLPSRLAPGTWSAPDAEDGVRAAIHLLYDDRRRLALSVFWHVLAWVAGAAEAWIAMQLLGHPLDLDDILAMESVIFAIRSVAFVVPAAIGLQEGGYVIVGALLGLPTELALALSLLKRGRELVLGLPSLLAWHFVEHHGAKAKADRPRE</sequence>
<evidence type="ECO:0000256" key="3">
    <source>
        <dbReference type="ARBA" id="ARBA00022692"/>
    </source>
</evidence>
<organism evidence="7 8">
    <name type="scientific">Paramagnetospirillum kuznetsovii</name>
    <dbReference type="NCBI Taxonomy" id="2053833"/>
    <lineage>
        <taxon>Bacteria</taxon>
        <taxon>Pseudomonadati</taxon>
        <taxon>Pseudomonadota</taxon>
        <taxon>Alphaproteobacteria</taxon>
        <taxon>Rhodospirillales</taxon>
        <taxon>Magnetospirillaceae</taxon>
        <taxon>Paramagnetospirillum</taxon>
    </lineage>
</organism>
<feature type="transmembrane region" description="Helical" evidence="6">
    <location>
        <begin position="111"/>
        <end position="135"/>
    </location>
</feature>
<dbReference type="EMBL" id="PGTO01000006">
    <property type="protein sequence ID" value="RAU22053.1"/>
    <property type="molecule type" value="Genomic_DNA"/>
</dbReference>
<keyword evidence="8" id="KW-1185">Reference proteome</keyword>
<dbReference type="NCBIfam" id="TIGR03476">
    <property type="entry name" value="HpnL"/>
    <property type="match status" value="1"/>
</dbReference>
<evidence type="ECO:0000256" key="6">
    <source>
        <dbReference type="SAM" id="Phobius"/>
    </source>
</evidence>
<accession>A0A364NYC4</accession>
<evidence type="ECO:0000256" key="5">
    <source>
        <dbReference type="ARBA" id="ARBA00023136"/>
    </source>
</evidence>
<gene>
    <name evidence="7" type="ORF">CU669_10200</name>
</gene>
<evidence type="ECO:0000313" key="7">
    <source>
        <dbReference type="EMBL" id="RAU22053.1"/>
    </source>
</evidence>
<dbReference type="OrthoDB" id="7348988at2"/>
<reference evidence="7 8" key="1">
    <citation type="submission" date="2017-11" db="EMBL/GenBank/DDBJ databases">
        <title>Draft genome sequence of magnetotactic bacterium Magnetospirillum kuznetsovii LBB-42.</title>
        <authorList>
            <person name="Grouzdev D.S."/>
            <person name="Rysina M.S."/>
            <person name="Baslerov R.V."/>
            <person name="Koziaeva V."/>
        </authorList>
    </citation>
    <scope>NUCLEOTIDE SEQUENCE [LARGE SCALE GENOMIC DNA]</scope>
    <source>
        <strain evidence="7 8">LBB-42</strain>
    </source>
</reference>
<feature type="transmembrane region" description="Helical" evidence="6">
    <location>
        <begin position="36"/>
        <end position="61"/>
    </location>
</feature>
<feature type="transmembrane region" description="Helical" evidence="6">
    <location>
        <begin position="209"/>
        <end position="231"/>
    </location>
</feature>
<dbReference type="AlphaFoldDB" id="A0A364NYC4"/>
<feature type="transmembrane region" description="Helical" evidence="6">
    <location>
        <begin position="147"/>
        <end position="165"/>
    </location>
</feature>
<comment type="caution">
    <text evidence="7">The sequence shown here is derived from an EMBL/GenBank/DDBJ whole genome shotgun (WGS) entry which is preliminary data.</text>
</comment>
<keyword evidence="4 6" id="KW-1133">Transmembrane helix</keyword>
<keyword evidence="5 6" id="KW-0472">Membrane</keyword>
<keyword evidence="3 6" id="KW-0812">Transmembrane</keyword>
<evidence type="ECO:0000256" key="4">
    <source>
        <dbReference type="ARBA" id="ARBA00022989"/>
    </source>
</evidence>
<dbReference type="Proteomes" id="UP000251075">
    <property type="component" value="Unassembled WGS sequence"/>
</dbReference>
<evidence type="ECO:0000313" key="8">
    <source>
        <dbReference type="Proteomes" id="UP000251075"/>
    </source>
</evidence>
<dbReference type="RefSeq" id="WP_112144299.1">
    <property type="nucleotide sequence ID" value="NZ_PGTO01000006.1"/>
</dbReference>
<protein>
    <recommendedName>
        <fullName evidence="9">TIGR00374 family protein</fullName>
    </recommendedName>
</protein>
<feature type="transmembrane region" description="Helical" evidence="6">
    <location>
        <begin position="271"/>
        <end position="291"/>
    </location>
</feature>
<comment type="subcellular location">
    <subcellularLocation>
        <location evidence="1">Cell membrane</location>
        <topology evidence="1">Multi-pass membrane protein</topology>
    </subcellularLocation>
</comment>
<evidence type="ECO:0000256" key="2">
    <source>
        <dbReference type="ARBA" id="ARBA00022475"/>
    </source>
</evidence>
<dbReference type="GO" id="GO:0005886">
    <property type="term" value="C:plasma membrane"/>
    <property type="evidence" value="ECO:0007669"/>
    <property type="project" value="UniProtKB-SubCell"/>
</dbReference>
<dbReference type="Pfam" id="PF03706">
    <property type="entry name" value="LPG_synthase_TM"/>
    <property type="match status" value="1"/>
</dbReference>
<evidence type="ECO:0000256" key="1">
    <source>
        <dbReference type="ARBA" id="ARBA00004651"/>
    </source>
</evidence>
<keyword evidence="2" id="KW-1003">Cell membrane</keyword>
<evidence type="ECO:0008006" key="9">
    <source>
        <dbReference type="Google" id="ProtNLM"/>
    </source>
</evidence>